<protein>
    <submittedName>
        <fullName evidence="1">Uncharacterized protein</fullName>
    </submittedName>
</protein>
<dbReference type="AlphaFoldDB" id="A0AAV7TTP9"/>
<dbReference type="Proteomes" id="UP001066276">
    <property type="component" value="Chromosome 3_2"/>
</dbReference>
<gene>
    <name evidence="1" type="ORF">NDU88_005240</name>
</gene>
<name>A0AAV7TTP9_PLEWA</name>
<sequence>MLGLRSPSRRRDSQVSATHLFRGRACRLLSVYCSPQLPQVLPRVVADFRLVLWKRAERSAERATGGFSSIYSHCAVEPRSTRRPPSCFAVLAAMFLGVRLCRDPERRLPGSNIYSEAAGRGHHTFGCICGSFGAIWVIVNPRVGREEREPHREAATAITPSHASLGICFSCMLTLGALHRMMSSSA</sequence>
<evidence type="ECO:0000313" key="2">
    <source>
        <dbReference type="Proteomes" id="UP001066276"/>
    </source>
</evidence>
<accession>A0AAV7TTP9</accession>
<proteinExistence type="predicted"/>
<keyword evidence="2" id="KW-1185">Reference proteome</keyword>
<organism evidence="1 2">
    <name type="scientific">Pleurodeles waltl</name>
    <name type="common">Iberian ribbed newt</name>
    <dbReference type="NCBI Taxonomy" id="8319"/>
    <lineage>
        <taxon>Eukaryota</taxon>
        <taxon>Metazoa</taxon>
        <taxon>Chordata</taxon>
        <taxon>Craniata</taxon>
        <taxon>Vertebrata</taxon>
        <taxon>Euteleostomi</taxon>
        <taxon>Amphibia</taxon>
        <taxon>Batrachia</taxon>
        <taxon>Caudata</taxon>
        <taxon>Salamandroidea</taxon>
        <taxon>Salamandridae</taxon>
        <taxon>Pleurodelinae</taxon>
        <taxon>Pleurodeles</taxon>
    </lineage>
</organism>
<comment type="caution">
    <text evidence="1">The sequence shown here is derived from an EMBL/GenBank/DDBJ whole genome shotgun (WGS) entry which is preliminary data.</text>
</comment>
<dbReference type="EMBL" id="JANPWB010000006">
    <property type="protein sequence ID" value="KAJ1180012.1"/>
    <property type="molecule type" value="Genomic_DNA"/>
</dbReference>
<reference evidence="1" key="1">
    <citation type="journal article" date="2022" name="bioRxiv">
        <title>Sequencing and chromosome-scale assembly of the giantPleurodeles waltlgenome.</title>
        <authorList>
            <person name="Brown T."/>
            <person name="Elewa A."/>
            <person name="Iarovenko S."/>
            <person name="Subramanian E."/>
            <person name="Araus A.J."/>
            <person name="Petzold A."/>
            <person name="Susuki M."/>
            <person name="Suzuki K.-i.T."/>
            <person name="Hayashi T."/>
            <person name="Toyoda A."/>
            <person name="Oliveira C."/>
            <person name="Osipova E."/>
            <person name="Leigh N.D."/>
            <person name="Simon A."/>
            <person name="Yun M.H."/>
        </authorList>
    </citation>
    <scope>NUCLEOTIDE SEQUENCE</scope>
    <source>
        <strain evidence="1">20211129_DDA</strain>
        <tissue evidence="1">Liver</tissue>
    </source>
</reference>
<evidence type="ECO:0000313" key="1">
    <source>
        <dbReference type="EMBL" id="KAJ1180012.1"/>
    </source>
</evidence>